<dbReference type="CDD" id="cd02966">
    <property type="entry name" value="TlpA_like_family"/>
    <property type="match status" value="1"/>
</dbReference>
<dbReference type="EMBL" id="VAJM01000019">
    <property type="protein sequence ID" value="TLM88359.1"/>
    <property type="molecule type" value="Genomic_DNA"/>
</dbReference>
<keyword evidence="1" id="KW-0732">Signal</keyword>
<comment type="caution">
    <text evidence="3">The sequence shown here is derived from an EMBL/GenBank/DDBJ whole genome shotgun (WGS) entry which is preliminary data.</text>
</comment>
<dbReference type="AlphaFoldDB" id="A0A5R8WHN9"/>
<dbReference type="OrthoDB" id="616241at2"/>
<dbReference type="RefSeq" id="WP_138082147.1">
    <property type="nucleotide sequence ID" value="NZ_VAJM01000019.1"/>
</dbReference>
<evidence type="ECO:0000313" key="3">
    <source>
        <dbReference type="EMBL" id="TLM88359.1"/>
    </source>
</evidence>
<dbReference type="InterPro" id="IPR013740">
    <property type="entry name" value="Redoxin"/>
</dbReference>
<dbReference type="GO" id="GO:0016491">
    <property type="term" value="F:oxidoreductase activity"/>
    <property type="evidence" value="ECO:0007669"/>
    <property type="project" value="InterPro"/>
</dbReference>
<dbReference type="PROSITE" id="PS51352">
    <property type="entry name" value="THIOREDOXIN_2"/>
    <property type="match status" value="1"/>
</dbReference>
<proteinExistence type="predicted"/>
<sequence>MTFPFVSGRLLLGSATLLTTLLSACNSGGDKNATASEGGATAAAGSVLTAGTWRGVLSAQGQEIPFLFDVATDGGKPTVTLRNGEERLKLDEITTAGDSTTIRLGVFDAALVVRADGADKLKGAWVKYDAKEPYRVAFSATKGEQPLFTDSGTEQGYKLATEVKDAMKELTYSVQFTDDQGESYPAVGIFNIGTIDSANKSTGTFLTTTGDYRYLAGNLVARNDGTHIMLSTFDGSHAFLFDGVTSKNPRLGEFKGHFYSGKSGHETWTAKGNPNAKLPDANALTGLKPGQKRLDFKFPSIMEGGSISPTDPKYQGKVVVVQVLGSWCPNCMDETNFLAPWYEQNKQRGVEIIGLGFERTPDQKLASQKLLKMKQRMNIGYDIAVAGVANKDSASKALPQLAKVLAFPTTIFLDKKGEVRKVHTGFSGPGTGKYYEQEKAEFEKTVAQLLAE</sequence>
<keyword evidence="4" id="KW-1185">Reference proteome</keyword>
<feature type="signal peptide" evidence="1">
    <location>
        <begin position="1"/>
        <end position="24"/>
    </location>
</feature>
<feature type="domain" description="Thioredoxin" evidence="2">
    <location>
        <begin position="287"/>
        <end position="451"/>
    </location>
</feature>
<dbReference type="PANTHER" id="PTHR42852">
    <property type="entry name" value="THIOL:DISULFIDE INTERCHANGE PROTEIN DSBE"/>
    <property type="match status" value="1"/>
</dbReference>
<reference evidence="3 4" key="1">
    <citation type="submission" date="2019-05" db="EMBL/GenBank/DDBJ databases">
        <title>Hymenobacter edaphi sp. nov., isolated from abandoned arsenic-contaminated farmland soil.</title>
        <authorList>
            <person name="Nie L."/>
        </authorList>
    </citation>
    <scope>NUCLEOTIDE SEQUENCE [LARGE SCALE GENOMIC DNA]</scope>
    <source>
        <strain evidence="3 4">1-3-3-8</strain>
    </source>
</reference>
<accession>A0A5R8WHN9</accession>
<evidence type="ECO:0000313" key="4">
    <source>
        <dbReference type="Proteomes" id="UP000305517"/>
    </source>
</evidence>
<dbReference type="InterPro" id="IPR013766">
    <property type="entry name" value="Thioredoxin_domain"/>
</dbReference>
<feature type="chain" id="PRO_5024422734" evidence="1">
    <location>
        <begin position="25"/>
        <end position="452"/>
    </location>
</feature>
<evidence type="ECO:0000256" key="1">
    <source>
        <dbReference type="SAM" id="SignalP"/>
    </source>
</evidence>
<dbReference type="InterPro" id="IPR050553">
    <property type="entry name" value="Thioredoxin_ResA/DsbE_sf"/>
</dbReference>
<dbReference type="InterPro" id="IPR036249">
    <property type="entry name" value="Thioredoxin-like_sf"/>
</dbReference>
<dbReference type="SUPFAM" id="SSF52833">
    <property type="entry name" value="Thioredoxin-like"/>
    <property type="match status" value="1"/>
</dbReference>
<organism evidence="3 4">
    <name type="scientific">Hymenobacter jeollabukensis</name>
    <dbReference type="NCBI Taxonomy" id="2025313"/>
    <lineage>
        <taxon>Bacteria</taxon>
        <taxon>Pseudomonadati</taxon>
        <taxon>Bacteroidota</taxon>
        <taxon>Cytophagia</taxon>
        <taxon>Cytophagales</taxon>
        <taxon>Hymenobacteraceae</taxon>
        <taxon>Hymenobacter</taxon>
    </lineage>
</organism>
<dbReference type="Proteomes" id="UP000305517">
    <property type="component" value="Unassembled WGS sequence"/>
</dbReference>
<evidence type="ECO:0000259" key="2">
    <source>
        <dbReference type="PROSITE" id="PS51352"/>
    </source>
</evidence>
<name>A0A5R8WHN9_9BACT</name>
<dbReference type="Pfam" id="PF08534">
    <property type="entry name" value="Redoxin"/>
    <property type="match status" value="1"/>
</dbReference>
<gene>
    <name evidence="3" type="ORF">FDY95_24580</name>
</gene>
<dbReference type="Gene3D" id="3.40.30.10">
    <property type="entry name" value="Glutaredoxin"/>
    <property type="match status" value="1"/>
</dbReference>
<dbReference type="PANTHER" id="PTHR42852:SF13">
    <property type="entry name" value="PROTEIN DIPZ"/>
    <property type="match status" value="1"/>
</dbReference>
<protein>
    <submittedName>
        <fullName evidence="3">TlpA family protein disulfide reductase</fullName>
    </submittedName>
</protein>